<gene>
    <name evidence="1" type="ORF">F383_37524</name>
</gene>
<dbReference type="AlphaFoldDB" id="A0A0B0MC09"/>
<organism evidence="1 2">
    <name type="scientific">Gossypium arboreum</name>
    <name type="common">Tree cotton</name>
    <name type="synonym">Gossypium nanking</name>
    <dbReference type="NCBI Taxonomy" id="29729"/>
    <lineage>
        <taxon>Eukaryota</taxon>
        <taxon>Viridiplantae</taxon>
        <taxon>Streptophyta</taxon>
        <taxon>Embryophyta</taxon>
        <taxon>Tracheophyta</taxon>
        <taxon>Spermatophyta</taxon>
        <taxon>Magnoliopsida</taxon>
        <taxon>eudicotyledons</taxon>
        <taxon>Gunneridae</taxon>
        <taxon>Pentapetalae</taxon>
        <taxon>rosids</taxon>
        <taxon>malvids</taxon>
        <taxon>Malvales</taxon>
        <taxon>Malvaceae</taxon>
        <taxon>Malvoideae</taxon>
        <taxon>Gossypium</taxon>
    </lineage>
</organism>
<sequence>MGRKGPCLLGLWAQLDKLFDCVVNIGLG</sequence>
<dbReference type="Proteomes" id="UP000032142">
    <property type="component" value="Unassembled WGS sequence"/>
</dbReference>
<comment type="caution">
    <text evidence="1">The sequence shown here is derived from an EMBL/GenBank/DDBJ whole genome shotgun (WGS) entry which is preliminary data.</text>
</comment>
<protein>
    <submittedName>
        <fullName evidence="1">Uncharacterized protein</fullName>
    </submittedName>
</protein>
<reference evidence="2" key="1">
    <citation type="submission" date="2014-09" db="EMBL/GenBank/DDBJ databases">
        <authorList>
            <person name="Mudge J."/>
            <person name="Ramaraj T."/>
            <person name="Lindquist I.E."/>
            <person name="Bharti A.K."/>
            <person name="Sundararajan A."/>
            <person name="Cameron C.T."/>
            <person name="Woodward J.E."/>
            <person name="May G.D."/>
            <person name="Brubaker C."/>
            <person name="Broadhvest J."/>
            <person name="Wilkins T.A."/>
        </authorList>
    </citation>
    <scope>NUCLEOTIDE SEQUENCE</scope>
    <source>
        <strain evidence="2">cv. AKA8401</strain>
    </source>
</reference>
<keyword evidence="2" id="KW-1185">Reference proteome</keyword>
<proteinExistence type="predicted"/>
<evidence type="ECO:0000313" key="1">
    <source>
        <dbReference type="EMBL" id="KHF98279.1"/>
    </source>
</evidence>
<accession>A0A0B0MC09</accession>
<name>A0A0B0MC09_GOSAR</name>
<evidence type="ECO:0000313" key="2">
    <source>
        <dbReference type="Proteomes" id="UP000032142"/>
    </source>
</evidence>
<dbReference type="EMBL" id="JRRC01034681">
    <property type="protein sequence ID" value="KHF98279.1"/>
    <property type="molecule type" value="Genomic_DNA"/>
</dbReference>